<feature type="non-terminal residue" evidence="1">
    <location>
        <position position="1"/>
    </location>
</feature>
<gene>
    <name evidence="1" type="ORF">LCGC14_1454910</name>
</gene>
<sequence>EEGKQRIMESFLSTFLENPLIDKLIVPTYNWQASLAEVRYNLFRLPIQINSFFKELLEKVETDSEYTMKDLFNQKVYGDIKYNPTQASYKNKLLLKGLSRVSFYIEPTAGRLYDALAIIEIMGRSIATEIKSTTFENIFSEGLGFNLPDMLANDGLSSLINAYTNSKDSSMKTLLKAQIITLAGPIISYNVLSGFLPYAIPETIANVRALLKIFFNKEISKLDNKLEDHELFLVQLVKLINQEITLTYAAGQTVPDMSKFVEELFSDKTFKEKILILAKQEFSSDHFIKQLEEHDGYKQLLELLKLNLKNLIVNLPPSARGPTDPDILLSLSYDYDPHFKANEKFSRSDFPSYIYIYDPSDPQGVILLRTDTQLEAYRIKYKGALKAYHIKNSYTAYGKLVLVPTSLIGNDLKEVPTTMKVLGETLHLEEGWQDRNTGIVYHNIFIADEDGYKLHSKFIFNSDEQRIHKNPFWAEEYIDFDFNYDLFSKHGIVVYQSRFIAAYTINRGDMSMTGLTDVLINIEHTPSSPNPLPLVEMLGRRSNMLPANIVPFSTLLPEWAKKIESYLMVLNQLAGLEQFKHSVGSGTQELLIDNNFLNLQNDGIKYTIEGIKTILNQLGLTDTDFPSITRGMKQADGSFQESHVSKFNFYASWLSKIKNDLSNGGTVFGKHPGLDSMIFTGTDNQFAEIDAALQDVFGYIGFICLLSGIMTFAEDSGESNGYRVDFSVHPKIKQIALLNDFIGRGIYDHQSGDFSSSYLSSLEARLRYFTGVFMFGSKIGLVPLENGFIDNYYYRFLPSGVKQFGDATNAFLNKHFLKYLGEPGSIKVLNEKLILGRTESFELIRSLSIKSSLKSVETVQMNFLWKDFILPLSEDSDHSSKLRGLTYKNKGFVMHLKYGSEFGVSTIDLNSAIDNSMITSNTYHSWLFNANLIGSGASNYYLDFDLVLKQGLDEKITSTFKKLEEIFALVPGGNTFKAKIYGRTTQGIDSRYTISSKPGDFTGSHFPNHFIRNLFDSDFDNDFIEIDPNDGLSESLISLIILMVMEPNMFINIKVESGTTLTPGDNFLNMDIYGIYDDSIFQEGSVANIYRIGGASVWSEIGAEAVFTQEKFKELKVVYDAIIQYNDIKYFNGFHNHKHTTKFATMFDYVKFKIFYHFKALEKLSSGSSLYDLRSTIGWAPR</sequence>
<name>A0A0F9MIM8_9ZZZZ</name>
<dbReference type="EMBL" id="LAZR01010060">
    <property type="protein sequence ID" value="KKM69032.1"/>
    <property type="molecule type" value="Genomic_DNA"/>
</dbReference>
<proteinExistence type="predicted"/>
<organism evidence="1">
    <name type="scientific">marine sediment metagenome</name>
    <dbReference type="NCBI Taxonomy" id="412755"/>
    <lineage>
        <taxon>unclassified sequences</taxon>
        <taxon>metagenomes</taxon>
        <taxon>ecological metagenomes</taxon>
    </lineage>
</organism>
<comment type="caution">
    <text evidence="1">The sequence shown here is derived from an EMBL/GenBank/DDBJ whole genome shotgun (WGS) entry which is preliminary data.</text>
</comment>
<accession>A0A0F9MIM8</accession>
<dbReference type="AlphaFoldDB" id="A0A0F9MIM8"/>
<evidence type="ECO:0000313" key="1">
    <source>
        <dbReference type="EMBL" id="KKM69032.1"/>
    </source>
</evidence>
<protein>
    <submittedName>
        <fullName evidence="1">Uncharacterized protein</fullName>
    </submittedName>
</protein>
<reference evidence="1" key="1">
    <citation type="journal article" date="2015" name="Nature">
        <title>Complex archaea that bridge the gap between prokaryotes and eukaryotes.</title>
        <authorList>
            <person name="Spang A."/>
            <person name="Saw J.H."/>
            <person name="Jorgensen S.L."/>
            <person name="Zaremba-Niedzwiedzka K."/>
            <person name="Martijn J."/>
            <person name="Lind A.E."/>
            <person name="van Eijk R."/>
            <person name="Schleper C."/>
            <person name="Guy L."/>
            <person name="Ettema T.J."/>
        </authorList>
    </citation>
    <scope>NUCLEOTIDE SEQUENCE</scope>
</reference>